<keyword evidence="1" id="KW-0732">Signal</keyword>
<dbReference type="RefSeq" id="WP_248211081.1">
    <property type="nucleotide sequence ID" value="NZ_JALNMH010000015.1"/>
</dbReference>
<keyword evidence="3" id="KW-1185">Reference proteome</keyword>
<accession>A0ABT0GLM7</accession>
<proteinExistence type="predicted"/>
<reference evidence="2" key="1">
    <citation type="submission" date="2022-04" db="EMBL/GenBank/DDBJ databases">
        <title>Lysobacter sp. CAU 1642 isolated from sea sand.</title>
        <authorList>
            <person name="Kim W."/>
        </authorList>
    </citation>
    <scope>NUCLEOTIDE SEQUENCE</scope>
    <source>
        <strain evidence="2">CAU 1642</strain>
    </source>
</reference>
<organism evidence="2 3">
    <name type="scientific">Pseudomarimonas salicorniae</name>
    <dbReference type="NCBI Taxonomy" id="2933270"/>
    <lineage>
        <taxon>Bacteria</taxon>
        <taxon>Pseudomonadati</taxon>
        <taxon>Pseudomonadota</taxon>
        <taxon>Gammaproteobacteria</taxon>
        <taxon>Lysobacterales</taxon>
        <taxon>Lysobacteraceae</taxon>
        <taxon>Pseudomarimonas</taxon>
    </lineage>
</organism>
<dbReference type="Gene3D" id="2.40.160.10">
    <property type="entry name" value="Porin"/>
    <property type="match status" value="1"/>
</dbReference>
<feature type="chain" id="PRO_5047059002" evidence="1">
    <location>
        <begin position="23"/>
        <end position="358"/>
    </location>
</feature>
<dbReference type="EMBL" id="JALNMH010000015">
    <property type="protein sequence ID" value="MCK7595262.1"/>
    <property type="molecule type" value="Genomic_DNA"/>
</dbReference>
<dbReference type="InterPro" id="IPR010870">
    <property type="entry name" value="Porin_O/P"/>
</dbReference>
<protein>
    <submittedName>
        <fullName evidence="2">OprO/OprP family phosphate-selective porin</fullName>
    </submittedName>
</protein>
<comment type="caution">
    <text evidence="2">The sequence shown here is derived from an EMBL/GenBank/DDBJ whole genome shotgun (WGS) entry which is preliminary data.</text>
</comment>
<evidence type="ECO:0000256" key="1">
    <source>
        <dbReference type="SAM" id="SignalP"/>
    </source>
</evidence>
<name>A0ABT0GLM7_9GAMM</name>
<evidence type="ECO:0000313" key="3">
    <source>
        <dbReference type="Proteomes" id="UP001431449"/>
    </source>
</evidence>
<evidence type="ECO:0000313" key="2">
    <source>
        <dbReference type="EMBL" id="MCK7595262.1"/>
    </source>
</evidence>
<sequence>MKLRALSAATLLALGLPSGAEALELGPVKIKGNFQFDTVFVDSAPAPIDDVDSWRRREFGFSTTLAEKYEMKVEYDFNSDAWTDVYLRFPAGGAKLTVGQFKIPFGPEVLASSSQLLFTESSAGSLLAPSRRLGVQYARGGDSWGMQAAVFGQNLQNSGPDLGVAARAWGWRGNAESGIFHFGLAGTQESPQNNSLRFRLRPEIGSFGPNWVDGGSFRNVDDFRRTGLEFGWQRGNVAVFGDWSHGDFDGESSRSVQGTTLQASWTVHGAPRAYDSSSGLFVGPKATEGLGQIELALRYSDARLPRVAGGENGHDGFSVGTNVQYGKHLRFMLDRHMNERDSDGADAELWTFRVAVGF</sequence>
<dbReference type="InterPro" id="IPR023614">
    <property type="entry name" value="Porin_dom_sf"/>
</dbReference>
<dbReference type="SUPFAM" id="SSF56935">
    <property type="entry name" value="Porins"/>
    <property type="match status" value="1"/>
</dbReference>
<dbReference type="Pfam" id="PF07396">
    <property type="entry name" value="Porin_O_P"/>
    <property type="match status" value="1"/>
</dbReference>
<gene>
    <name evidence="2" type="ORF">M0G41_16505</name>
</gene>
<dbReference type="Proteomes" id="UP001431449">
    <property type="component" value="Unassembled WGS sequence"/>
</dbReference>
<feature type="signal peptide" evidence="1">
    <location>
        <begin position="1"/>
        <end position="22"/>
    </location>
</feature>